<protein>
    <recommendedName>
        <fullName evidence="2">Reverse transcriptase Ty1/copia-type domain-containing protein</fullName>
    </recommendedName>
</protein>
<dbReference type="HOGENOM" id="CLU_563926_0_0_1"/>
<dbReference type="VEuPathDB" id="FungiDB:PEXP_098030"/>
<dbReference type="InterPro" id="IPR043502">
    <property type="entry name" value="DNA/RNA_pol_sf"/>
</dbReference>
<dbReference type="EMBL" id="JQFZ01000025">
    <property type="protein sequence ID" value="KGO62116.1"/>
    <property type="molecule type" value="Genomic_DNA"/>
</dbReference>
<dbReference type="RefSeq" id="XP_016602760.1">
    <property type="nucleotide sequence ID" value="XM_016738606.1"/>
</dbReference>
<evidence type="ECO:0000259" key="2">
    <source>
        <dbReference type="Pfam" id="PF07727"/>
    </source>
</evidence>
<keyword evidence="4" id="KW-1185">Reference proteome</keyword>
<proteinExistence type="predicted"/>
<comment type="caution">
    <text evidence="3">The sequence shown here is derived from an EMBL/GenBank/DDBJ whole genome shotgun (WGS) entry which is preliminary data.</text>
</comment>
<feature type="compositionally biased region" description="Polar residues" evidence="1">
    <location>
        <begin position="83"/>
        <end position="95"/>
    </location>
</feature>
<dbReference type="PANTHER" id="PTHR11439">
    <property type="entry name" value="GAG-POL-RELATED RETROTRANSPOSON"/>
    <property type="match status" value="1"/>
</dbReference>
<evidence type="ECO:0000313" key="3">
    <source>
        <dbReference type="EMBL" id="KGO62116.1"/>
    </source>
</evidence>
<dbReference type="SUPFAM" id="SSF56672">
    <property type="entry name" value="DNA/RNA polymerases"/>
    <property type="match status" value="1"/>
</dbReference>
<dbReference type="InterPro" id="IPR013103">
    <property type="entry name" value="RVT_2"/>
</dbReference>
<feature type="region of interest" description="Disordered" evidence="1">
    <location>
        <begin position="65"/>
        <end position="97"/>
    </location>
</feature>
<reference evidence="3 4" key="1">
    <citation type="journal article" date="2015" name="Mol. Plant Microbe Interact.">
        <title>Genome, transcriptome, and functional analyses of Penicillium expansum provide new insights into secondary metabolism and pathogenicity.</title>
        <authorList>
            <person name="Ballester A.R."/>
            <person name="Marcet-Houben M."/>
            <person name="Levin E."/>
            <person name="Sela N."/>
            <person name="Selma-Lazaro C."/>
            <person name="Carmona L."/>
            <person name="Wisniewski M."/>
            <person name="Droby S."/>
            <person name="Gonzalez-Candelas L."/>
            <person name="Gabaldon T."/>
        </authorList>
    </citation>
    <scope>NUCLEOTIDE SEQUENCE [LARGE SCALE GENOMIC DNA]</scope>
    <source>
        <strain evidence="3 4">MD-8</strain>
    </source>
</reference>
<dbReference type="PANTHER" id="PTHR11439:SF467">
    <property type="entry name" value="INTEGRASE CATALYTIC DOMAIN-CONTAINING PROTEIN"/>
    <property type="match status" value="1"/>
</dbReference>
<feature type="domain" description="Reverse transcriptase Ty1/copia-type" evidence="2">
    <location>
        <begin position="108"/>
        <end position="308"/>
    </location>
</feature>
<dbReference type="Pfam" id="PF07727">
    <property type="entry name" value="RVT_2"/>
    <property type="match status" value="1"/>
</dbReference>
<evidence type="ECO:0000256" key="1">
    <source>
        <dbReference type="SAM" id="MobiDB-lite"/>
    </source>
</evidence>
<dbReference type="STRING" id="27334.A0A0A2K4Z8"/>
<gene>
    <name evidence="3" type="ORF">PEX2_013290</name>
</gene>
<evidence type="ECO:0000313" key="4">
    <source>
        <dbReference type="Proteomes" id="UP000030143"/>
    </source>
</evidence>
<dbReference type="AlphaFoldDB" id="A0A0A2K4Z8"/>
<sequence>MVYNVRTKKIKRSRNVIFNENPSPASLPDPAYNLNITGINQDHKHNSQDRHIPIDFLRPHLENPFNIQSTSPPSPTVEDNPKDQSQTRAPNTLDPSNPALFKEDLTYFRQVKDLDFYEVYTVIAKPISFKVFAAVAAAKGWYLHHIDIITAFLYAELKEPIEIELPEIQREEYPDHIGLLMKTIYGLKQSPREWYSLLHDVLVSIGFDRTQSDHSIFVKRQHGGSPLYVMVYVDDLLVLSPSEDAIQQFKSAISKHFDTSDKGKLQRYLAINVHYANGIIHLSQADYVDKILVRFSLENCKPVITPMDKKQALIPFEGTATKGQIHEYQTKIGTLICEKGLSTSGFLFKMAGGAISWTSKKQPCVALSTTESEYIAESLAVQEAIWLIQLLTELGIEGFLSKPIPIYADNNGAIALASNPEFHAATKHIAIRFHRLREEVAAGNVKFVKIPTADMAADGLTKPLGKTLFKRWIIQMGLTVYKNG</sequence>
<dbReference type="Proteomes" id="UP000030143">
    <property type="component" value="Unassembled WGS sequence"/>
</dbReference>
<accession>A0A0A2K4Z8</accession>
<dbReference type="GeneID" id="27674025"/>
<organism evidence="3 4">
    <name type="scientific">Penicillium expansum</name>
    <name type="common">Blue mold rot fungus</name>
    <dbReference type="NCBI Taxonomy" id="27334"/>
    <lineage>
        <taxon>Eukaryota</taxon>
        <taxon>Fungi</taxon>
        <taxon>Dikarya</taxon>
        <taxon>Ascomycota</taxon>
        <taxon>Pezizomycotina</taxon>
        <taxon>Eurotiomycetes</taxon>
        <taxon>Eurotiomycetidae</taxon>
        <taxon>Eurotiales</taxon>
        <taxon>Aspergillaceae</taxon>
        <taxon>Penicillium</taxon>
    </lineage>
</organism>
<dbReference type="CDD" id="cd09272">
    <property type="entry name" value="RNase_HI_RT_Ty1"/>
    <property type="match status" value="1"/>
</dbReference>
<name>A0A0A2K4Z8_PENEN</name>